<dbReference type="Proteomes" id="UP000293195">
    <property type="component" value="Unassembled WGS sequence"/>
</dbReference>
<keyword evidence="2" id="KW-0723">Serine/threonine-protein kinase</keyword>
<dbReference type="PROSITE" id="PS50011">
    <property type="entry name" value="PROTEIN_KINASE_DOM"/>
    <property type="match status" value="1"/>
</dbReference>
<dbReference type="Gene3D" id="3.30.200.20">
    <property type="entry name" value="Phosphorylase Kinase, domain 1"/>
    <property type="match status" value="1"/>
</dbReference>
<evidence type="ECO:0000313" key="13">
    <source>
        <dbReference type="Proteomes" id="UP000293195"/>
    </source>
</evidence>
<comment type="catalytic activity">
    <reaction evidence="8">
        <text>L-seryl-[protein] + ATP = O-phospho-L-seryl-[protein] + ADP + H(+)</text>
        <dbReference type="Rhea" id="RHEA:17989"/>
        <dbReference type="Rhea" id="RHEA-COMP:9863"/>
        <dbReference type="Rhea" id="RHEA-COMP:11604"/>
        <dbReference type="ChEBI" id="CHEBI:15378"/>
        <dbReference type="ChEBI" id="CHEBI:29999"/>
        <dbReference type="ChEBI" id="CHEBI:30616"/>
        <dbReference type="ChEBI" id="CHEBI:83421"/>
        <dbReference type="ChEBI" id="CHEBI:456216"/>
        <dbReference type="EC" id="2.7.11.1"/>
    </reaction>
</comment>
<dbReference type="EMBL" id="PDXB01000029">
    <property type="protein sequence ID" value="RYN22128.1"/>
    <property type="molecule type" value="Genomic_DNA"/>
</dbReference>
<proteinExistence type="predicted"/>
<dbReference type="Proteomes" id="UP000292340">
    <property type="component" value="Unassembled WGS sequence"/>
</dbReference>
<dbReference type="SMART" id="SM00220">
    <property type="entry name" value="S_TKc"/>
    <property type="match status" value="1"/>
</dbReference>
<keyword evidence="13" id="KW-1185">Reference proteome</keyword>
<dbReference type="Gene3D" id="1.10.510.10">
    <property type="entry name" value="Transferase(Phosphotransferase) domain 1"/>
    <property type="match status" value="1"/>
</dbReference>
<reference evidence="10 13" key="2">
    <citation type="journal article" date="2019" name="bioRxiv">
        <title>Genomics, evolutionary history and diagnostics of the Alternaria alternata species group including apple and Asian pear pathotypes.</title>
        <authorList>
            <person name="Armitage A.D."/>
            <person name="Cockerton H.M."/>
            <person name="Sreenivasaprasad S."/>
            <person name="Woodhall J.W."/>
            <person name="Lane C.R."/>
            <person name="Harrison R.J."/>
            <person name="Clarkson J.P."/>
        </authorList>
    </citation>
    <scope>NUCLEOTIDE SEQUENCE</scope>
    <source>
        <strain evidence="10">FERA 1164</strain>
        <strain evidence="13">FERA 635</strain>
    </source>
</reference>
<comment type="catalytic activity">
    <reaction evidence="7">
        <text>L-threonyl-[protein] + ATP = O-phospho-L-threonyl-[protein] + ADP + H(+)</text>
        <dbReference type="Rhea" id="RHEA:46608"/>
        <dbReference type="Rhea" id="RHEA-COMP:11060"/>
        <dbReference type="Rhea" id="RHEA-COMP:11605"/>
        <dbReference type="ChEBI" id="CHEBI:15378"/>
        <dbReference type="ChEBI" id="CHEBI:30013"/>
        <dbReference type="ChEBI" id="CHEBI:30616"/>
        <dbReference type="ChEBI" id="CHEBI:61977"/>
        <dbReference type="ChEBI" id="CHEBI:456216"/>
        <dbReference type="EC" id="2.7.11.1"/>
    </reaction>
</comment>
<feature type="domain" description="Protein kinase" evidence="9">
    <location>
        <begin position="116"/>
        <end position="384"/>
    </location>
</feature>
<keyword evidence="3" id="KW-0808">Transferase</keyword>
<dbReference type="PANTHER" id="PTHR43671">
    <property type="entry name" value="SERINE/THREONINE-PROTEIN KINASE NEK"/>
    <property type="match status" value="1"/>
</dbReference>
<evidence type="ECO:0000256" key="4">
    <source>
        <dbReference type="ARBA" id="ARBA00022741"/>
    </source>
</evidence>
<dbReference type="Pfam" id="PF00069">
    <property type="entry name" value="Pkinase"/>
    <property type="match status" value="1"/>
</dbReference>
<reference evidence="10" key="1">
    <citation type="submission" date="2017-10" db="EMBL/GenBank/DDBJ databases">
        <authorList>
            <person name="Armitage A.D."/>
            <person name="Barbara D.J."/>
            <person name="Woodhall J.W."/>
            <person name="Sreenivasaprasad S."/>
            <person name="Lane C.R."/>
            <person name="Clarkson J.P."/>
            <person name="Harrison R.J."/>
        </authorList>
    </citation>
    <scope>NUCLEOTIDE SEQUENCE</scope>
    <source>
        <strain evidence="10">FERA 1164</strain>
        <strain evidence="11">FERA 635</strain>
    </source>
</reference>
<evidence type="ECO:0000256" key="5">
    <source>
        <dbReference type="ARBA" id="ARBA00022777"/>
    </source>
</evidence>
<sequence length="405" mass="46021">MLGLAEFHIKEDPSLDQPDQLTLRHFRKIYKFPTNDNDDEVAKFFDHADLIVSEGDPADVPGLANFIRLVFNNKPPKTWDDRENAKRWLLQFQNKECTGDKFAVGQTVDGRWVITSQLTEVKGSCNQGILFVPDKLNGDKCIMKLLTSEALDPGRSSREIGILRRLSHPNIISFFDAHLPCTVTERHATPYLVTEYCDKKTLLDAITRCNQNEELIPEDFVCTWDAVSHRDIIPSNIFCTLAIPTSPYEFDGCSKQSPYDYPVRIKLADFGCSITDSEMAAQPKPWWSLPAISGDYEPPEGALPTEAADMYQIGLIVSLMYCMTNRPYKDIFAAGFLYQTRHPGFAEYTSELRTYLEMCLDSDASQRHKSKSFLSRIQSARRLLSKTGKFDNKVERRFPTNGTGK</sequence>
<comment type="caution">
    <text evidence="10">The sequence shown here is derived from an EMBL/GenBank/DDBJ whole genome shotgun (WGS) entry which is preliminary data.</text>
</comment>
<evidence type="ECO:0000313" key="10">
    <source>
        <dbReference type="EMBL" id="RYN22128.1"/>
    </source>
</evidence>
<evidence type="ECO:0000256" key="7">
    <source>
        <dbReference type="ARBA" id="ARBA00047899"/>
    </source>
</evidence>
<dbReference type="GO" id="GO:0004674">
    <property type="term" value="F:protein serine/threonine kinase activity"/>
    <property type="evidence" value="ECO:0007669"/>
    <property type="project" value="UniProtKB-KW"/>
</dbReference>
<evidence type="ECO:0000259" key="9">
    <source>
        <dbReference type="PROSITE" id="PS50011"/>
    </source>
</evidence>
<evidence type="ECO:0000256" key="1">
    <source>
        <dbReference type="ARBA" id="ARBA00012513"/>
    </source>
</evidence>
<evidence type="ECO:0000256" key="3">
    <source>
        <dbReference type="ARBA" id="ARBA00022679"/>
    </source>
</evidence>
<accession>A0AB37W818</accession>
<evidence type="ECO:0000313" key="12">
    <source>
        <dbReference type="Proteomes" id="UP000292340"/>
    </source>
</evidence>
<dbReference type="GO" id="GO:0005524">
    <property type="term" value="F:ATP binding"/>
    <property type="evidence" value="ECO:0007669"/>
    <property type="project" value="UniProtKB-KW"/>
</dbReference>
<keyword evidence="5" id="KW-0418">Kinase</keyword>
<dbReference type="InterPro" id="IPR011009">
    <property type="entry name" value="Kinase-like_dom_sf"/>
</dbReference>
<name>A0AB37W818_9PLEO</name>
<evidence type="ECO:0000313" key="11">
    <source>
        <dbReference type="EMBL" id="RYN94442.1"/>
    </source>
</evidence>
<dbReference type="SUPFAM" id="SSF56112">
    <property type="entry name" value="Protein kinase-like (PK-like)"/>
    <property type="match status" value="1"/>
</dbReference>
<evidence type="ECO:0000256" key="8">
    <source>
        <dbReference type="ARBA" id="ARBA00048679"/>
    </source>
</evidence>
<dbReference type="GO" id="GO:0005634">
    <property type="term" value="C:nucleus"/>
    <property type="evidence" value="ECO:0007669"/>
    <property type="project" value="TreeGrafter"/>
</dbReference>
<dbReference type="EC" id="2.7.11.1" evidence="1"/>
<dbReference type="InterPro" id="IPR050660">
    <property type="entry name" value="NEK_Ser/Thr_kinase"/>
</dbReference>
<dbReference type="AlphaFoldDB" id="A0AB37W818"/>
<evidence type="ECO:0000256" key="2">
    <source>
        <dbReference type="ARBA" id="ARBA00022527"/>
    </source>
</evidence>
<keyword evidence="6" id="KW-0067">ATP-binding</keyword>
<protein>
    <recommendedName>
        <fullName evidence="1">non-specific serine/threonine protein kinase</fullName>
        <ecNumber evidence="1">2.7.11.1</ecNumber>
    </recommendedName>
</protein>
<dbReference type="InterPro" id="IPR000719">
    <property type="entry name" value="Prot_kinase_dom"/>
</dbReference>
<dbReference type="PANTHER" id="PTHR43671:SF98">
    <property type="entry name" value="SERINE_THREONINE-PROTEIN KINASE NEK11"/>
    <property type="match status" value="1"/>
</dbReference>
<organism evidence="10 12">
    <name type="scientific">Alternaria tenuissima</name>
    <dbReference type="NCBI Taxonomy" id="119927"/>
    <lineage>
        <taxon>Eukaryota</taxon>
        <taxon>Fungi</taxon>
        <taxon>Dikarya</taxon>
        <taxon>Ascomycota</taxon>
        <taxon>Pezizomycotina</taxon>
        <taxon>Dothideomycetes</taxon>
        <taxon>Pleosporomycetidae</taxon>
        <taxon>Pleosporales</taxon>
        <taxon>Pleosporineae</taxon>
        <taxon>Pleosporaceae</taxon>
        <taxon>Alternaria</taxon>
        <taxon>Alternaria sect. Alternaria</taxon>
        <taxon>Alternaria alternata complex</taxon>
    </lineage>
</organism>
<gene>
    <name evidence="10" type="ORF">AA0115_g9314</name>
    <name evidence="11" type="ORF">AA0119_g9044</name>
</gene>
<evidence type="ECO:0000256" key="6">
    <source>
        <dbReference type="ARBA" id="ARBA00022840"/>
    </source>
</evidence>
<keyword evidence="4" id="KW-0547">Nucleotide-binding</keyword>
<dbReference type="EMBL" id="PDXF01000046">
    <property type="protein sequence ID" value="RYN94442.1"/>
    <property type="molecule type" value="Genomic_DNA"/>
</dbReference>